<dbReference type="Pfam" id="PF01817">
    <property type="entry name" value="CM_2"/>
    <property type="match status" value="1"/>
</dbReference>
<feature type="domain" description="ACT" evidence="22">
    <location>
        <begin position="300"/>
        <end position="377"/>
    </location>
</feature>
<keyword evidence="13" id="KW-0413">Isomerase</keyword>
<comment type="function">
    <text evidence="2">Catalyzes the Claisen rearrangement of chorismate to prephenate and the decarboxylation/dehydration of prephenate to phenylpyruvate.</text>
</comment>
<evidence type="ECO:0000256" key="12">
    <source>
        <dbReference type="ARBA" id="ARBA00023222"/>
    </source>
</evidence>
<evidence type="ECO:0000256" key="8">
    <source>
        <dbReference type="ARBA" id="ARBA00021872"/>
    </source>
</evidence>
<dbReference type="Pfam" id="PF00800">
    <property type="entry name" value="PDT"/>
    <property type="match status" value="1"/>
</dbReference>
<keyword evidence="10" id="KW-0028">Amino-acid biosynthesis</keyword>
<dbReference type="PROSITE" id="PS51671">
    <property type="entry name" value="ACT"/>
    <property type="match status" value="1"/>
</dbReference>
<dbReference type="PROSITE" id="PS51171">
    <property type="entry name" value="PREPHENATE_DEHYDR_3"/>
    <property type="match status" value="1"/>
</dbReference>
<dbReference type="Gene3D" id="1.20.59.10">
    <property type="entry name" value="Chorismate mutase"/>
    <property type="match status" value="1"/>
</dbReference>
<dbReference type="SUPFAM" id="SSF48600">
    <property type="entry name" value="Chorismate mutase II"/>
    <property type="match status" value="1"/>
</dbReference>
<evidence type="ECO:0000259" key="21">
    <source>
        <dbReference type="PROSITE" id="PS51171"/>
    </source>
</evidence>
<dbReference type="Gene3D" id="3.30.70.260">
    <property type="match status" value="1"/>
</dbReference>
<dbReference type="SMART" id="SM00830">
    <property type="entry name" value="CM_2"/>
    <property type="match status" value="1"/>
</dbReference>
<comment type="catalytic activity">
    <reaction evidence="1">
        <text>chorismate = prephenate</text>
        <dbReference type="Rhea" id="RHEA:13897"/>
        <dbReference type="ChEBI" id="CHEBI:29748"/>
        <dbReference type="ChEBI" id="CHEBI:29934"/>
        <dbReference type="EC" id="5.4.99.5"/>
    </reaction>
</comment>
<evidence type="ECO:0000256" key="5">
    <source>
        <dbReference type="ARBA" id="ARBA00004817"/>
    </source>
</evidence>
<dbReference type="RefSeq" id="WP_226392007.1">
    <property type="nucleotide sequence ID" value="NZ_JADCKB010000004.1"/>
</dbReference>
<evidence type="ECO:0000256" key="3">
    <source>
        <dbReference type="ARBA" id="ARBA00004496"/>
    </source>
</evidence>
<comment type="caution">
    <text evidence="23">The sequence shown here is derived from an EMBL/GenBank/DDBJ whole genome shotgun (WGS) entry which is preliminary data.</text>
</comment>
<evidence type="ECO:0000256" key="2">
    <source>
        <dbReference type="ARBA" id="ARBA00002364"/>
    </source>
</evidence>
<dbReference type="InterPro" id="IPR001086">
    <property type="entry name" value="Preph_deHydtase"/>
</dbReference>
<evidence type="ECO:0000256" key="17">
    <source>
        <dbReference type="ARBA" id="ARBA00031520"/>
    </source>
</evidence>
<feature type="site" description="Essential for prephenate dehydratase activity" evidence="19">
    <location>
        <position position="281"/>
    </location>
</feature>
<evidence type="ECO:0000256" key="11">
    <source>
        <dbReference type="ARBA" id="ARBA00023141"/>
    </source>
</evidence>
<evidence type="ECO:0000256" key="19">
    <source>
        <dbReference type="PIRSR" id="PIRSR001500-2"/>
    </source>
</evidence>
<keyword evidence="24" id="KW-1185">Reference proteome</keyword>
<dbReference type="GO" id="GO:0004106">
    <property type="term" value="F:chorismate mutase activity"/>
    <property type="evidence" value="ECO:0007669"/>
    <property type="project" value="UniProtKB-EC"/>
</dbReference>
<dbReference type="PROSITE" id="PS51168">
    <property type="entry name" value="CHORISMATE_MUT_2"/>
    <property type="match status" value="1"/>
</dbReference>
<dbReference type="SUPFAM" id="SSF53850">
    <property type="entry name" value="Periplasmic binding protein-like II"/>
    <property type="match status" value="1"/>
</dbReference>
<organism evidence="23 24">
    <name type="scientific">Ructibacterium gallinarum</name>
    <dbReference type="NCBI Taxonomy" id="2779355"/>
    <lineage>
        <taxon>Bacteria</taxon>
        <taxon>Bacillati</taxon>
        <taxon>Bacillota</taxon>
        <taxon>Clostridia</taxon>
        <taxon>Eubacteriales</taxon>
        <taxon>Oscillospiraceae</taxon>
        <taxon>Ructibacterium</taxon>
    </lineage>
</organism>
<dbReference type="GO" id="GO:0004664">
    <property type="term" value="F:prephenate dehydratase activity"/>
    <property type="evidence" value="ECO:0007669"/>
    <property type="project" value="UniProtKB-EC"/>
</dbReference>
<dbReference type="InterPro" id="IPR002701">
    <property type="entry name" value="CM_II_prokaryot"/>
</dbReference>
<evidence type="ECO:0000256" key="9">
    <source>
        <dbReference type="ARBA" id="ARBA00022490"/>
    </source>
</evidence>
<dbReference type="CDD" id="cd13631">
    <property type="entry name" value="PBP2_Ct-PDT_like"/>
    <property type="match status" value="1"/>
</dbReference>
<dbReference type="InterPro" id="IPR036979">
    <property type="entry name" value="CM_dom_sf"/>
</dbReference>
<gene>
    <name evidence="23" type="primary">pheA</name>
    <name evidence="23" type="ORF">INF28_03090</name>
</gene>
<feature type="domain" description="Chorismate mutase" evidence="20">
    <location>
        <begin position="1"/>
        <end position="88"/>
    </location>
</feature>
<dbReference type="PANTHER" id="PTHR21022">
    <property type="entry name" value="PREPHENATE DEHYDRATASE P PROTEIN"/>
    <property type="match status" value="1"/>
</dbReference>
<protein>
    <recommendedName>
        <fullName evidence="7">Bifunctional chorismate mutase/prephenate dehydratase</fullName>
        <ecNumber evidence="6">4.2.1.51</ecNumber>
    </recommendedName>
    <alternativeName>
        <fullName evidence="17">Chorismate mutase-prephenate dehydratase</fullName>
    </alternativeName>
    <alternativeName>
        <fullName evidence="8">Prephenate dehydratase</fullName>
    </alternativeName>
    <alternativeName>
        <fullName evidence="16">p-protein</fullName>
    </alternativeName>
</protein>
<dbReference type="AlphaFoldDB" id="A0A9D5RAV5"/>
<evidence type="ECO:0000313" key="23">
    <source>
        <dbReference type="EMBL" id="MBE5039448.1"/>
    </source>
</evidence>
<dbReference type="CDD" id="cd04905">
    <property type="entry name" value="ACT_CM-PDT"/>
    <property type="match status" value="1"/>
</dbReference>
<keyword evidence="12" id="KW-0584">Phenylalanine biosynthesis</keyword>
<dbReference type="NCBIfam" id="NF008865">
    <property type="entry name" value="PRK11898.1"/>
    <property type="match status" value="1"/>
</dbReference>
<dbReference type="InterPro" id="IPR008242">
    <property type="entry name" value="Chor_mutase/pphenate_deHydtase"/>
</dbReference>
<dbReference type="InterPro" id="IPR045865">
    <property type="entry name" value="ACT-like_dom_sf"/>
</dbReference>
<dbReference type="EC" id="4.2.1.51" evidence="6"/>
<comment type="pathway">
    <text evidence="5">Metabolic intermediate biosynthesis; prephenate biosynthesis; prephenate from chorismate: step 1/1.</text>
</comment>
<keyword evidence="15" id="KW-0511">Multifunctional enzyme</keyword>
<dbReference type="InterPro" id="IPR036263">
    <property type="entry name" value="Chorismate_II_sf"/>
</dbReference>
<reference evidence="23" key="1">
    <citation type="submission" date="2020-10" db="EMBL/GenBank/DDBJ databases">
        <title>ChiBAC.</title>
        <authorList>
            <person name="Zenner C."/>
            <person name="Hitch T.C.A."/>
            <person name="Clavel T."/>
        </authorList>
    </citation>
    <scope>NUCLEOTIDE SEQUENCE</scope>
    <source>
        <strain evidence="23">DSM 107454</strain>
    </source>
</reference>
<evidence type="ECO:0000313" key="24">
    <source>
        <dbReference type="Proteomes" id="UP000806542"/>
    </source>
</evidence>
<dbReference type="PIRSF" id="PIRSF001500">
    <property type="entry name" value="Chor_mut_pdt_Ppr"/>
    <property type="match status" value="1"/>
</dbReference>
<dbReference type="Proteomes" id="UP000806542">
    <property type="component" value="Unassembled WGS sequence"/>
</dbReference>
<dbReference type="FunFam" id="3.40.190.10:FF:000034">
    <property type="entry name" value="Chorismate mutase/prephenate dehydratase"/>
    <property type="match status" value="1"/>
</dbReference>
<dbReference type="EMBL" id="JADCKB010000004">
    <property type="protein sequence ID" value="MBE5039448.1"/>
    <property type="molecule type" value="Genomic_DNA"/>
</dbReference>
<dbReference type="InterPro" id="IPR002912">
    <property type="entry name" value="ACT_dom"/>
</dbReference>
<keyword evidence="9" id="KW-0963">Cytoplasm</keyword>
<evidence type="ECO:0000256" key="1">
    <source>
        <dbReference type="ARBA" id="ARBA00000824"/>
    </source>
</evidence>
<dbReference type="GO" id="GO:0005737">
    <property type="term" value="C:cytoplasm"/>
    <property type="evidence" value="ECO:0007669"/>
    <property type="project" value="UniProtKB-SubCell"/>
</dbReference>
<evidence type="ECO:0000259" key="20">
    <source>
        <dbReference type="PROSITE" id="PS51168"/>
    </source>
</evidence>
<evidence type="ECO:0000256" key="15">
    <source>
        <dbReference type="ARBA" id="ARBA00023268"/>
    </source>
</evidence>
<keyword evidence="14 23" id="KW-0456">Lyase</keyword>
<feature type="domain" description="Prephenate dehydratase" evidence="21">
    <location>
        <begin position="112"/>
        <end position="288"/>
    </location>
</feature>
<dbReference type="PANTHER" id="PTHR21022:SF19">
    <property type="entry name" value="PREPHENATE DEHYDRATASE-RELATED"/>
    <property type="match status" value="1"/>
</dbReference>
<comment type="pathway">
    <text evidence="4">Amino-acid biosynthesis; L-phenylalanine biosynthesis; phenylpyruvate from prephenate: step 1/1.</text>
</comment>
<sequence>MNELEQLREKIDEIDGQLLPLFLERMQLCSKVADYKRERGLPVLDAGREKEVLQNKMQKVDDPSMLPEVYEFFSALMGISRVRQTRELSTQKERLRIHEILESSRVKVQNPRVCYFGREGSYSHRAAMQYFADGKLFRAAAFEDAFVCLQKDQADYAVLPIENSSTGTIAEVVDLLERYSYYITGEIDIPIHHCLLGVKGARLSDIKTVYSHEQGILQCRAFLKTLGNVRCEACHSTAGGAKMVAEGGDKTAAAIAGKQSAELYGLSVLAENINSSEVNTTRFVVISKYPEIDRNCNKVSIAFTLPHESGQLHRLLACFARGNLNLLKLESRPIPSKRFAYMFFADYEGNLMDDPVREVTDSVIEGTQKFKLLGNYRAGEMKE</sequence>
<comment type="subcellular location">
    <subcellularLocation>
        <location evidence="3">Cytoplasm</location>
    </subcellularLocation>
</comment>
<evidence type="ECO:0000256" key="16">
    <source>
        <dbReference type="ARBA" id="ARBA00031175"/>
    </source>
</evidence>
<evidence type="ECO:0000256" key="6">
    <source>
        <dbReference type="ARBA" id="ARBA00013147"/>
    </source>
</evidence>
<proteinExistence type="predicted"/>
<evidence type="ECO:0000256" key="7">
    <source>
        <dbReference type="ARBA" id="ARBA00014401"/>
    </source>
</evidence>
<accession>A0A9D5RAV5</accession>
<dbReference type="Gene3D" id="3.40.190.10">
    <property type="entry name" value="Periplasmic binding protein-like II"/>
    <property type="match status" value="2"/>
</dbReference>
<dbReference type="SUPFAM" id="SSF55021">
    <property type="entry name" value="ACT-like"/>
    <property type="match status" value="1"/>
</dbReference>
<name>A0A9D5RAV5_9FIRM</name>
<evidence type="ECO:0000256" key="10">
    <source>
        <dbReference type="ARBA" id="ARBA00022605"/>
    </source>
</evidence>
<evidence type="ECO:0000259" key="22">
    <source>
        <dbReference type="PROSITE" id="PS51671"/>
    </source>
</evidence>
<dbReference type="GO" id="GO:0009094">
    <property type="term" value="P:L-phenylalanine biosynthetic process"/>
    <property type="evidence" value="ECO:0007669"/>
    <property type="project" value="UniProtKB-KW"/>
</dbReference>
<keyword evidence="11" id="KW-0057">Aromatic amino acid biosynthesis</keyword>
<dbReference type="GO" id="GO:0046417">
    <property type="term" value="P:chorismate metabolic process"/>
    <property type="evidence" value="ECO:0007669"/>
    <property type="project" value="InterPro"/>
</dbReference>
<comment type="catalytic activity">
    <reaction evidence="18">
        <text>prephenate + H(+) = 3-phenylpyruvate + CO2 + H2O</text>
        <dbReference type="Rhea" id="RHEA:21648"/>
        <dbReference type="ChEBI" id="CHEBI:15377"/>
        <dbReference type="ChEBI" id="CHEBI:15378"/>
        <dbReference type="ChEBI" id="CHEBI:16526"/>
        <dbReference type="ChEBI" id="CHEBI:18005"/>
        <dbReference type="ChEBI" id="CHEBI:29934"/>
        <dbReference type="EC" id="4.2.1.51"/>
    </reaction>
</comment>
<evidence type="ECO:0000256" key="13">
    <source>
        <dbReference type="ARBA" id="ARBA00023235"/>
    </source>
</evidence>
<evidence type="ECO:0000256" key="4">
    <source>
        <dbReference type="ARBA" id="ARBA00004741"/>
    </source>
</evidence>
<evidence type="ECO:0000256" key="18">
    <source>
        <dbReference type="ARBA" id="ARBA00047848"/>
    </source>
</evidence>
<evidence type="ECO:0000256" key="14">
    <source>
        <dbReference type="ARBA" id="ARBA00023239"/>
    </source>
</evidence>